<dbReference type="EMBL" id="CAJVPT010007295">
    <property type="protein sequence ID" value="CAG8539994.1"/>
    <property type="molecule type" value="Genomic_DNA"/>
</dbReference>
<reference evidence="1" key="1">
    <citation type="submission" date="2021-06" db="EMBL/GenBank/DDBJ databases">
        <authorList>
            <person name="Kallberg Y."/>
            <person name="Tangrot J."/>
            <person name="Rosling A."/>
        </authorList>
    </citation>
    <scope>NUCLEOTIDE SEQUENCE</scope>
    <source>
        <strain evidence="1">CL356</strain>
    </source>
</reference>
<comment type="caution">
    <text evidence="1">The sequence shown here is derived from an EMBL/GenBank/DDBJ whole genome shotgun (WGS) entry which is preliminary data.</text>
</comment>
<protein>
    <submittedName>
        <fullName evidence="1">2130_t:CDS:1</fullName>
    </submittedName>
</protein>
<feature type="non-terminal residue" evidence="1">
    <location>
        <position position="1"/>
    </location>
</feature>
<accession>A0ACA9LQS9</accession>
<name>A0ACA9LQS9_9GLOM</name>
<sequence>LGTRRLTDFFRLPVDFNFDPYLPIAFTSFISPRVQTLELENTQSPSALMELFHTWSSNPYQMRILGDYDSMVLPKIYACLVSPSVKPVVISRILDIVDHIFTTPDEARISKIIRPHISLLITNLTTLIKETSRTGTMTSQLAQRQIGILRAICDHVTEEEQATSLIDLLVPSLRKPSKVVPETVKVDLLQAICRLLLLLDIRKDRTAALTSQVFEATSQMLQTLRVRQARLAAVDVFISLASKDPNVARVAPLIKDLNSFDPHRPEEPDFDRRIAAFGILNEDLFAKLSSSEWLPLLHNMLHFIHDREELSIRANASYAIRRFIEMLKGGLSSDRQQLFSKVLFTGLKNGLRTKHELVRTEIIGIIGFAVKECPQNPIIYDMAPLLANGDEEANFFNNIHHIQIHRRTRALRRLAEQCDSSALRSSTLNNIFVPMISHFIEDIASDHLLVNEAINTLAHIAQNLIWSRYYALVRQYMKGVKEKNGSEKPRIRGLIAVLGSFHFTMEERVPIISEDNDDDSDEIQEEQLNQSSSNSVKIADAVNNHLLPSLLRFMETREETEDVLRLSVAMGVVQVAMHLPEEKQRPQVTRIITILSQALKSKSSETRDTARDILCKLAVAVGPSYLVDIIRELRIALTRGPQLHVLAVTCHSLLHHLTTGEASRTTPISFDDVASSMSEIAAEVIFGQSSKELVEDSKATMREVRSASSKGLDSMTILSRFVSPSSISHVLTPIKSIMYETESTKVMSLVDETLKRISGGLNSNTSLDPAALLSLCHSLISQNAKFLQEKLAQARKEKGKNAFTVQTKRDLPQALNHYAHNSYRFVVLGLDLFVVAFRRNRFDFKSQDTISRLEPMLSVIGNTLYSAATEVVVLGLKAAAAILRAPLSSASKSLPVIIRQQVQIIKQSGSTESEVAQAALKSLAAVLRECTGAQLKENDLKFLIQTMEPDLEEVERQAAVFSLLRSIIARKLVVPEIYDMMDKVASVMVTNQSTQVQETCRNILLQFLLDYPQGKGRLRKQMTFLASNLGYIHESGRLSVMEILTAMFNKFAPGLLEEYAELFFASLVMVLANDDSAECRKKAANLIRSLYQVVGKEPRLHMFERLHIWASQASPSHLASVAAQVYGLVLDSSIQDMQGRLPIIVQDLYKMLERASQQQEIQESSLDMMEIDLDWQSPYHALTVLTKIAKLPSDTIDLMDAEEIFSSKHVVGLMLFPHAWVRMAASRHIGTLYSLDKQNKGFDSTLSEYHPASPKGMIVVAQNSAIQLQSENLDQQWALQIVKNLVYLGKAFYGHKGSADASEMENGDSSEDESDTESNEDTGSNKVKSIAKAPLPWMFSRLSYQIKSAHIEPPAAIFQWFAAMTTHMNAVDVEKYLVHILTPVYRISEDDTTQEELKATASELQDLVQSKVGVTAFTSVYSQIRQGALAIQRDRKASRAMLAASNPQLAAKRQVHRNLLKKESKKRKFNAFRFASLCILLTQLTHSHPAENAKGCLPKRDASTKSSHGLMDML</sequence>
<organism evidence="1 2">
    <name type="scientific">Acaulospora colombiana</name>
    <dbReference type="NCBI Taxonomy" id="27376"/>
    <lineage>
        <taxon>Eukaryota</taxon>
        <taxon>Fungi</taxon>
        <taxon>Fungi incertae sedis</taxon>
        <taxon>Mucoromycota</taxon>
        <taxon>Glomeromycotina</taxon>
        <taxon>Glomeromycetes</taxon>
        <taxon>Diversisporales</taxon>
        <taxon>Acaulosporaceae</taxon>
        <taxon>Acaulospora</taxon>
    </lineage>
</organism>
<gene>
    <name evidence="1" type="ORF">ACOLOM_LOCUS4435</name>
</gene>
<keyword evidence="2" id="KW-1185">Reference proteome</keyword>
<evidence type="ECO:0000313" key="1">
    <source>
        <dbReference type="EMBL" id="CAG8539994.1"/>
    </source>
</evidence>
<evidence type="ECO:0000313" key="2">
    <source>
        <dbReference type="Proteomes" id="UP000789525"/>
    </source>
</evidence>
<dbReference type="Proteomes" id="UP000789525">
    <property type="component" value="Unassembled WGS sequence"/>
</dbReference>
<proteinExistence type="predicted"/>